<dbReference type="InterPro" id="IPR007149">
    <property type="entry name" value="Leo1"/>
</dbReference>
<dbReference type="GO" id="GO:0006368">
    <property type="term" value="P:transcription elongation by RNA polymerase II"/>
    <property type="evidence" value="ECO:0007669"/>
    <property type="project" value="InterPro"/>
</dbReference>
<dbReference type="GO" id="GO:0032968">
    <property type="term" value="P:positive regulation of transcription elongation by RNA polymerase II"/>
    <property type="evidence" value="ECO:0007669"/>
    <property type="project" value="TreeGrafter"/>
</dbReference>
<dbReference type="PANTHER" id="PTHR23146">
    <property type="entry name" value="LEO1 PROTEIN"/>
    <property type="match status" value="1"/>
</dbReference>
<proteinExistence type="predicted"/>
<sequence length="424" mass="47400">MSDSDDLIDLPDDGGDDLFGDADDGAQSDEERVLSDRELASEHDGDTQGAQDDMGHGGNDDAEDNDNQMTERFVLPVPMYRHKIPKTKDGSLQSMKVPKFLKWQADEYKPDTFEPTEWDRANLQSENPKNVIRYQKDPKTGELKSNANVYRWSDGSITMAVGGEHYEIQKKVMAPTPDKGYEEREDAHYYAAAAHLFSNLLVTVGHVTEQYTVIASKNMQDEALANFANAMAAAARGKRANEGEMIIMATKDPELQKKEAEMAEKERMKAQRRLETAAARLDARSGGYRSGGLSVGDLEGGRKGARGPRKRGAAGASRPKKRKPEYDSDDDLPSGSRYRQDEYDREDDFIAPSDDDQASGDDDEEEDLLDDDEEDEAPRKKKRQKVTESEDEDADADADLDAMDARAPETSRRRRQVVDEDDDE</sequence>
<dbReference type="AlphaFoldDB" id="A0AAN9UXD0"/>
<protein>
    <recommendedName>
        <fullName evidence="4">RNA polymerase-associated protein LEO1</fullName>
    </recommendedName>
</protein>
<keyword evidence="3" id="KW-1185">Reference proteome</keyword>
<organism evidence="2 3">
    <name type="scientific">Diatrype stigma</name>
    <dbReference type="NCBI Taxonomy" id="117547"/>
    <lineage>
        <taxon>Eukaryota</taxon>
        <taxon>Fungi</taxon>
        <taxon>Dikarya</taxon>
        <taxon>Ascomycota</taxon>
        <taxon>Pezizomycotina</taxon>
        <taxon>Sordariomycetes</taxon>
        <taxon>Xylariomycetidae</taxon>
        <taxon>Xylariales</taxon>
        <taxon>Diatrypaceae</taxon>
        <taxon>Diatrype</taxon>
    </lineage>
</organism>
<evidence type="ECO:0008006" key="4">
    <source>
        <dbReference type="Google" id="ProtNLM"/>
    </source>
</evidence>
<dbReference type="Proteomes" id="UP001320420">
    <property type="component" value="Unassembled WGS sequence"/>
</dbReference>
<evidence type="ECO:0000313" key="2">
    <source>
        <dbReference type="EMBL" id="KAK7755311.1"/>
    </source>
</evidence>
<dbReference type="GO" id="GO:1990269">
    <property type="term" value="F:RNA polymerase II C-terminal domain phosphoserine binding"/>
    <property type="evidence" value="ECO:0007669"/>
    <property type="project" value="TreeGrafter"/>
</dbReference>
<dbReference type="EMBL" id="JAKJXP020000014">
    <property type="protein sequence ID" value="KAK7755311.1"/>
    <property type="molecule type" value="Genomic_DNA"/>
</dbReference>
<gene>
    <name evidence="2" type="ORF">SLS62_002818</name>
</gene>
<feature type="compositionally biased region" description="Basic and acidic residues" evidence="1">
    <location>
        <begin position="29"/>
        <end position="46"/>
    </location>
</feature>
<evidence type="ECO:0000313" key="3">
    <source>
        <dbReference type="Proteomes" id="UP001320420"/>
    </source>
</evidence>
<reference evidence="2 3" key="1">
    <citation type="submission" date="2024-02" db="EMBL/GenBank/DDBJ databases">
        <title>De novo assembly and annotation of 12 fungi associated with fruit tree decline syndrome in Ontario, Canada.</title>
        <authorList>
            <person name="Sulman M."/>
            <person name="Ellouze W."/>
            <person name="Ilyukhin E."/>
        </authorList>
    </citation>
    <scope>NUCLEOTIDE SEQUENCE [LARGE SCALE GENOMIC DNA]</scope>
    <source>
        <strain evidence="2 3">M11/M66-122</strain>
    </source>
</reference>
<evidence type="ECO:0000256" key="1">
    <source>
        <dbReference type="SAM" id="MobiDB-lite"/>
    </source>
</evidence>
<comment type="caution">
    <text evidence="2">The sequence shown here is derived from an EMBL/GenBank/DDBJ whole genome shotgun (WGS) entry which is preliminary data.</text>
</comment>
<feature type="compositionally biased region" description="Basic residues" evidence="1">
    <location>
        <begin position="303"/>
        <end position="323"/>
    </location>
</feature>
<feature type="region of interest" description="Disordered" evidence="1">
    <location>
        <begin position="1"/>
        <end position="68"/>
    </location>
</feature>
<dbReference type="Pfam" id="PF04004">
    <property type="entry name" value="Leo1"/>
    <property type="match status" value="1"/>
</dbReference>
<name>A0AAN9UXD0_9PEZI</name>
<feature type="compositionally biased region" description="Acidic residues" evidence="1">
    <location>
        <begin position="343"/>
        <end position="376"/>
    </location>
</feature>
<dbReference type="GO" id="GO:0016593">
    <property type="term" value="C:Cdc73/Paf1 complex"/>
    <property type="evidence" value="ECO:0007669"/>
    <property type="project" value="InterPro"/>
</dbReference>
<feature type="compositionally biased region" description="Acidic residues" evidence="1">
    <location>
        <begin position="389"/>
        <end position="402"/>
    </location>
</feature>
<feature type="compositionally biased region" description="Acidic residues" evidence="1">
    <location>
        <begin position="1"/>
        <end position="28"/>
    </location>
</feature>
<feature type="region of interest" description="Disordered" evidence="1">
    <location>
        <begin position="280"/>
        <end position="424"/>
    </location>
</feature>
<accession>A0AAN9UXD0</accession>
<dbReference type="PANTHER" id="PTHR23146:SF0">
    <property type="entry name" value="RNA POLYMERASE-ASSOCIATED PROTEIN LEO1"/>
    <property type="match status" value="1"/>
</dbReference>